<protein>
    <recommendedName>
        <fullName evidence="5">Zn(2)-C6 fungal-type domain-containing protein</fullName>
    </recommendedName>
</protein>
<dbReference type="PANTHER" id="PTHR31001">
    <property type="entry name" value="UNCHARACTERIZED TRANSCRIPTIONAL REGULATORY PROTEIN"/>
    <property type="match status" value="1"/>
</dbReference>
<dbReference type="SUPFAM" id="SSF57701">
    <property type="entry name" value="Zn2/Cys6 DNA-binding domain"/>
    <property type="match status" value="1"/>
</dbReference>
<keyword evidence="3" id="KW-0539">Nucleus</keyword>
<keyword evidence="7" id="KW-1185">Reference proteome</keyword>
<feature type="region of interest" description="Disordered" evidence="4">
    <location>
        <begin position="340"/>
        <end position="378"/>
    </location>
</feature>
<dbReference type="InterPro" id="IPR050613">
    <property type="entry name" value="Sec_Metabolite_Reg"/>
</dbReference>
<evidence type="ECO:0000256" key="3">
    <source>
        <dbReference type="ARBA" id="ARBA00023242"/>
    </source>
</evidence>
<keyword evidence="2" id="KW-0479">Metal-binding</keyword>
<evidence type="ECO:0000256" key="2">
    <source>
        <dbReference type="ARBA" id="ARBA00022723"/>
    </source>
</evidence>
<reference evidence="6 7" key="1">
    <citation type="submission" date="2016-10" db="EMBL/GenBank/DDBJ databases">
        <title>Proteomics and genomics reveal pathogen-plant mechanisms compatible with a hemibiotrophic lifestyle of Diplodia corticola.</title>
        <authorList>
            <person name="Fernandes I."/>
            <person name="De Jonge R."/>
            <person name="Van De Peer Y."/>
            <person name="Devreese B."/>
            <person name="Alves A."/>
            <person name="Esteves A.C."/>
        </authorList>
    </citation>
    <scope>NUCLEOTIDE SEQUENCE [LARGE SCALE GENOMIC DNA]</scope>
    <source>
        <strain evidence="6 7">CBS 112549</strain>
    </source>
</reference>
<comment type="caution">
    <text evidence="6">The sequence shown here is derived from an EMBL/GenBank/DDBJ whole genome shotgun (WGS) entry which is preliminary data.</text>
</comment>
<dbReference type="SMART" id="SM00066">
    <property type="entry name" value="GAL4"/>
    <property type="match status" value="1"/>
</dbReference>
<accession>A0A1J9RQ23</accession>
<dbReference type="PROSITE" id="PS00463">
    <property type="entry name" value="ZN2_CY6_FUNGAL_1"/>
    <property type="match status" value="1"/>
</dbReference>
<sequence length="694" mass="75204">MPPTKRPRLDPVSCQLCRSKKLRCSRQNPCSNCSARGARCIYAADPPPQYRSPQPDDPTVNARLKRLEEAVEGLRKSALPPLTPASVDSPAAALNWLEGSGLKATNQYVRASDHTGALSFTVVQIEGSNEALPSHSFLPTLSETLRLFAHYNEQVGYLHHIIHTATTLATIHQIYADLPDRMNPSSAALLLSMLASSSHFWDPTVGIFSSAPQARRVSLCWLADALKTLDASRSTNPPGVADVQATIIASYLAYNTQGYSTQFRLLQTTALELARQAELHKTDAPPAPTTTPAQPRDVIADEVKRRVWWHIVATDWILAFTAGPQEGTYLVSPHHMRVSHPLNANDDDTTTSSSSSLSSSSSSSSSPSPVFTPRPLSGSAPTTMSFALHRLRFATVCRAVADAATATAAGGGEGGGGGGSFPLDLRRVAPRTVRRLDGLWEEFLEGLPVVFGGPAGGAAGDGGGDADDEGLRRRFPRLETQRCLIQLCAHVRRCRLHQPWLVEGRKEADGGWDRERGEQAAFSRRVCLQSAKRVVGAARRFERDEEGRYGGGEGRLSTVVHHVAMAAVVLVVDLCFSGLAEGPAREREQRRGEIGEACRMLERARRESEMAARFLKSLGEMLTRHGMDLRLSADDRSVEASEAQEADAASGGGDVEFEALLQSCANVSGELDMSGWEDLFTSFNSYPQFIDLAV</sequence>
<evidence type="ECO:0000313" key="7">
    <source>
        <dbReference type="Proteomes" id="UP000183809"/>
    </source>
</evidence>
<dbReference type="PROSITE" id="PS50048">
    <property type="entry name" value="ZN2_CY6_FUNGAL_2"/>
    <property type="match status" value="1"/>
</dbReference>
<evidence type="ECO:0000313" key="6">
    <source>
        <dbReference type="EMBL" id="OJD30012.1"/>
    </source>
</evidence>
<dbReference type="EMBL" id="MNUE01000068">
    <property type="protein sequence ID" value="OJD30012.1"/>
    <property type="molecule type" value="Genomic_DNA"/>
</dbReference>
<dbReference type="CDD" id="cd00067">
    <property type="entry name" value="GAL4"/>
    <property type="match status" value="1"/>
</dbReference>
<name>A0A1J9RQ23_9PEZI</name>
<evidence type="ECO:0000259" key="5">
    <source>
        <dbReference type="PROSITE" id="PS50048"/>
    </source>
</evidence>
<dbReference type="Gene3D" id="4.10.240.10">
    <property type="entry name" value="Zn(2)-C6 fungal-type DNA-binding domain"/>
    <property type="match status" value="1"/>
</dbReference>
<comment type="subcellular location">
    <subcellularLocation>
        <location evidence="1">Nucleus</location>
    </subcellularLocation>
</comment>
<feature type="compositionally biased region" description="Low complexity" evidence="4">
    <location>
        <begin position="352"/>
        <end position="369"/>
    </location>
</feature>
<dbReference type="RefSeq" id="XP_020126272.1">
    <property type="nucleotide sequence ID" value="XM_020278403.1"/>
</dbReference>
<dbReference type="PANTHER" id="PTHR31001:SF90">
    <property type="entry name" value="CENTROMERE DNA-BINDING PROTEIN COMPLEX CBF3 SUBUNIT B"/>
    <property type="match status" value="1"/>
</dbReference>
<evidence type="ECO:0000256" key="1">
    <source>
        <dbReference type="ARBA" id="ARBA00004123"/>
    </source>
</evidence>
<organism evidence="6 7">
    <name type="scientific">Diplodia corticola</name>
    <dbReference type="NCBI Taxonomy" id="236234"/>
    <lineage>
        <taxon>Eukaryota</taxon>
        <taxon>Fungi</taxon>
        <taxon>Dikarya</taxon>
        <taxon>Ascomycota</taxon>
        <taxon>Pezizomycotina</taxon>
        <taxon>Dothideomycetes</taxon>
        <taxon>Dothideomycetes incertae sedis</taxon>
        <taxon>Botryosphaeriales</taxon>
        <taxon>Botryosphaeriaceae</taxon>
        <taxon>Diplodia</taxon>
    </lineage>
</organism>
<dbReference type="Pfam" id="PF00172">
    <property type="entry name" value="Zn_clus"/>
    <property type="match status" value="1"/>
</dbReference>
<feature type="domain" description="Zn(2)-C6 fungal-type" evidence="5">
    <location>
        <begin position="13"/>
        <end position="42"/>
    </location>
</feature>
<dbReference type="CDD" id="cd12148">
    <property type="entry name" value="fungal_TF_MHR"/>
    <property type="match status" value="1"/>
</dbReference>
<dbReference type="InterPro" id="IPR007219">
    <property type="entry name" value="XnlR_reg_dom"/>
</dbReference>
<dbReference type="OrthoDB" id="3014581at2759"/>
<dbReference type="GO" id="GO:0000981">
    <property type="term" value="F:DNA-binding transcription factor activity, RNA polymerase II-specific"/>
    <property type="evidence" value="ECO:0007669"/>
    <property type="project" value="InterPro"/>
</dbReference>
<dbReference type="STRING" id="236234.A0A1J9RQ23"/>
<proteinExistence type="predicted"/>
<evidence type="ECO:0000256" key="4">
    <source>
        <dbReference type="SAM" id="MobiDB-lite"/>
    </source>
</evidence>
<dbReference type="GeneID" id="31018664"/>
<dbReference type="GO" id="GO:0005634">
    <property type="term" value="C:nucleus"/>
    <property type="evidence" value="ECO:0007669"/>
    <property type="project" value="UniProtKB-SubCell"/>
</dbReference>
<dbReference type="AlphaFoldDB" id="A0A1J9RQ23"/>
<gene>
    <name evidence="6" type="ORF">BKCO1_6800030</name>
</gene>
<dbReference type="InterPro" id="IPR036864">
    <property type="entry name" value="Zn2-C6_fun-type_DNA-bd_sf"/>
</dbReference>
<dbReference type="GO" id="GO:0003677">
    <property type="term" value="F:DNA binding"/>
    <property type="evidence" value="ECO:0007669"/>
    <property type="project" value="InterPro"/>
</dbReference>
<dbReference type="Proteomes" id="UP000183809">
    <property type="component" value="Unassembled WGS sequence"/>
</dbReference>
<dbReference type="GO" id="GO:0008270">
    <property type="term" value="F:zinc ion binding"/>
    <property type="evidence" value="ECO:0007669"/>
    <property type="project" value="InterPro"/>
</dbReference>
<dbReference type="GO" id="GO:0006351">
    <property type="term" value="P:DNA-templated transcription"/>
    <property type="evidence" value="ECO:0007669"/>
    <property type="project" value="InterPro"/>
</dbReference>
<dbReference type="Pfam" id="PF04082">
    <property type="entry name" value="Fungal_trans"/>
    <property type="match status" value="1"/>
</dbReference>
<dbReference type="InterPro" id="IPR001138">
    <property type="entry name" value="Zn2Cys6_DnaBD"/>
</dbReference>